<gene>
    <name evidence="2" type="ORF">IWW36_001165</name>
</gene>
<feature type="region of interest" description="Disordered" evidence="1">
    <location>
        <begin position="153"/>
        <end position="197"/>
    </location>
</feature>
<feature type="region of interest" description="Disordered" evidence="1">
    <location>
        <begin position="16"/>
        <end position="43"/>
    </location>
</feature>
<evidence type="ECO:0000256" key="1">
    <source>
        <dbReference type="SAM" id="MobiDB-lite"/>
    </source>
</evidence>
<proteinExistence type="predicted"/>
<dbReference type="AlphaFoldDB" id="A0A9W8M142"/>
<feature type="compositionally biased region" description="Polar residues" evidence="1">
    <location>
        <begin position="20"/>
        <end position="35"/>
    </location>
</feature>
<comment type="caution">
    <text evidence="2">The sequence shown here is derived from an EMBL/GenBank/DDBJ whole genome shotgun (WGS) entry which is preliminary data.</text>
</comment>
<evidence type="ECO:0000313" key="2">
    <source>
        <dbReference type="EMBL" id="KAJ2851398.1"/>
    </source>
</evidence>
<dbReference type="OrthoDB" id="5523498at2759"/>
<feature type="compositionally biased region" description="Low complexity" evidence="1">
    <location>
        <begin position="153"/>
        <end position="188"/>
    </location>
</feature>
<reference evidence="2" key="1">
    <citation type="submission" date="2022-07" db="EMBL/GenBank/DDBJ databases">
        <title>Phylogenomic reconstructions and comparative analyses of Kickxellomycotina fungi.</title>
        <authorList>
            <person name="Reynolds N.K."/>
            <person name="Stajich J.E."/>
            <person name="Barry K."/>
            <person name="Grigoriev I.V."/>
            <person name="Crous P."/>
            <person name="Smith M.E."/>
        </authorList>
    </citation>
    <scope>NUCLEOTIDE SEQUENCE</scope>
    <source>
        <strain evidence="2">NRRL 1566</strain>
    </source>
</reference>
<sequence>MSSQLVNSGSSFVVFADTTPKAQPSRSKKPLQQSTHTHHDKQRASLGCAVLQELNTNKSFVLSPKSQINAEKENFDPIKKQIVAYRHTKSQLQPLSERAGSHKHNRDCVLSAAASAPTNMPKTAIPICKKPNASGNVDNLVLLLSDIDISDATPCRSSSKTTSTQLKQQQQQQQQQISAKSSAQTTSSPGNIKPTRP</sequence>
<keyword evidence="3" id="KW-1185">Reference proteome</keyword>
<evidence type="ECO:0000313" key="3">
    <source>
        <dbReference type="Proteomes" id="UP001139887"/>
    </source>
</evidence>
<dbReference type="EMBL" id="JANBUW010000013">
    <property type="protein sequence ID" value="KAJ2851398.1"/>
    <property type="molecule type" value="Genomic_DNA"/>
</dbReference>
<protein>
    <submittedName>
        <fullName evidence="2">Uncharacterized protein</fullName>
    </submittedName>
</protein>
<name>A0A9W8M142_9FUNG</name>
<organism evidence="2 3">
    <name type="scientific">Coemansia brasiliensis</name>
    <dbReference type="NCBI Taxonomy" id="2650707"/>
    <lineage>
        <taxon>Eukaryota</taxon>
        <taxon>Fungi</taxon>
        <taxon>Fungi incertae sedis</taxon>
        <taxon>Zoopagomycota</taxon>
        <taxon>Kickxellomycotina</taxon>
        <taxon>Kickxellomycetes</taxon>
        <taxon>Kickxellales</taxon>
        <taxon>Kickxellaceae</taxon>
        <taxon>Coemansia</taxon>
    </lineage>
</organism>
<dbReference type="Proteomes" id="UP001139887">
    <property type="component" value="Unassembled WGS sequence"/>
</dbReference>
<accession>A0A9W8M142</accession>